<dbReference type="Gene3D" id="3.40.50.300">
    <property type="entry name" value="P-loop containing nucleotide triphosphate hydrolases"/>
    <property type="match status" value="1"/>
</dbReference>
<keyword evidence="7" id="KW-0378">Hydrolase</keyword>
<keyword evidence="7" id="KW-0347">Helicase</keyword>
<evidence type="ECO:0000256" key="4">
    <source>
        <dbReference type="ARBA" id="ARBA00034617"/>
    </source>
</evidence>
<evidence type="ECO:0000256" key="2">
    <source>
        <dbReference type="ARBA" id="ARBA00023125"/>
    </source>
</evidence>
<reference evidence="7" key="1">
    <citation type="journal article" date="2012" name="Nature">
        <title>The oyster genome reveals stress adaptation and complexity of shell formation.</title>
        <authorList>
            <person name="Zhang G."/>
            <person name="Fang X."/>
            <person name="Guo X."/>
            <person name="Li L."/>
            <person name="Luo R."/>
            <person name="Xu F."/>
            <person name="Yang P."/>
            <person name="Zhang L."/>
            <person name="Wang X."/>
            <person name="Qi H."/>
            <person name="Xiong Z."/>
            <person name="Que H."/>
            <person name="Xie Y."/>
            <person name="Holland P.W."/>
            <person name="Paps J."/>
            <person name="Zhu Y."/>
            <person name="Wu F."/>
            <person name="Chen Y."/>
            <person name="Wang J."/>
            <person name="Peng C."/>
            <person name="Meng J."/>
            <person name="Yang L."/>
            <person name="Liu J."/>
            <person name="Wen B."/>
            <person name="Zhang N."/>
            <person name="Huang Z."/>
            <person name="Zhu Q."/>
            <person name="Feng Y."/>
            <person name="Mount A."/>
            <person name="Hedgecock D."/>
            <person name="Xu Z."/>
            <person name="Liu Y."/>
            <person name="Domazet-Loso T."/>
            <person name="Du Y."/>
            <person name="Sun X."/>
            <person name="Zhang S."/>
            <person name="Liu B."/>
            <person name="Cheng P."/>
            <person name="Jiang X."/>
            <person name="Li J."/>
            <person name="Fan D."/>
            <person name="Wang W."/>
            <person name="Fu W."/>
            <person name="Wang T."/>
            <person name="Wang B."/>
            <person name="Zhang J."/>
            <person name="Peng Z."/>
            <person name="Li Y."/>
            <person name="Li N."/>
            <person name="Wang J."/>
            <person name="Chen M."/>
            <person name="He Y."/>
            <person name="Tan F."/>
            <person name="Song X."/>
            <person name="Zheng Q."/>
            <person name="Huang R."/>
            <person name="Yang H."/>
            <person name="Du X."/>
            <person name="Chen L."/>
            <person name="Yang M."/>
            <person name="Gaffney P.M."/>
            <person name="Wang S."/>
            <person name="Luo L."/>
            <person name="She Z."/>
            <person name="Ming Y."/>
            <person name="Huang W."/>
            <person name="Zhang S."/>
            <person name="Huang B."/>
            <person name="Zhang Y."/>
            <person name="Qu T."/>
            <person name="Ni P."/>
            <person name="Miao G."/>
            <person name="Wang J."/>
            <person name="Wang Q."/>
            <person name="Steinberg C.E."/>
            <person name="Wang H."/>
            <person name="Li N."/>
            <person name="Qian L."/>
            <person name="Zhang G."/>
            <person name="Li Y."/>
            <person name="Yang H."/>
            <person name="Liu X."/>
            <person name="Wang J."/>
            <person name="Yin Y."/>
            <person name="Wang J."/>
        </authorList>
    </citation>
    <scope>NUCLEOTIDE SEQUENCE [LARGE SCALE GENOMIC DNA]</scope>
    <source>
        <strain evidence="7">05x7-T-G4-1.051#20</strain>
    </source>
</reference>
<dbReference type="InParanoid" id="K1R121"/>
<dbReference type="PROSITE" id="PS51192">
    <property type="entry name" value="HELICASE_ATP_BIND_1"/>
    <property type="match status" value="1"/>
</dbReference>
<dbReference type="PANTHER" id="PTHR13710">
    <property type="entry name" value="DNA HELICASE RECQ FAMILY MEMBER"/>
    <property type="match status" value="1"/>
</dbReference>
<dbReference type="EC" id="5.6.2.4" evidence="5"/>
<keyword evidence="7" id="KW-0547">Nucleotide-binding</keyword>
<comment type="similarity">
    <text evidence="1">Belongs to the helicase family. RecQ subfamily.</text>
</comment>
<dbReference type="GO" id="GO:0005737">
    <property type="term" value="C:cytoplasm"/>
    <property type="evidence" value="ECO:0007669"/>
    <property type="project" value="TreeGrafter"/>
</dbReference>
<dbReference type="GO" id="GO:0005524">
    <property type="term" value="F:ATP binding"/>
    <property type="evidence" value="ECO:0007669"/>
    <property type="project" value="InterPro"/>
</dbReference>
<feature type="domain" description="Helicase ATP-binding" evidence="6">
    <location>
        <begin position="1"/>
        <end position="93"/>
    </location>
</feature>
<dbReference type="GO" id="GO:0000724">
    <property type="term" value="P:double-strand break repair via homologous recombination"/>
    <property type="evidence" value="ECO:0007669"/>
    <property type="project" value="TreeGrafter"/>
</dbReference>
<dbReference type="InterPro" id="IPR011545">
    <property type="entry name" value="DEAD/DEAH_box_helicase_dom"/>
</dbReference>
<dbReference type="EMBL" id="JH816644">
    <property type="protein sequence ID" value="EKC39553.1"/>
    <property type="molecule type" value="Genomic_DNA"/>
</dbReference>
<evidence type="ECO:0000259" key="6">
    <source>
        <dbReference type="PROSITE" id="PS51192"/>
    </source>
</evidence>
<dbReference type="AlphaFoldDB" id="K1R121"/>
<dbReference type="GO" id="GO:0043138">
    <property type="term" value="F:3'-5' DNA helicase activity"/>
    <property type="evidence" value="ECO:0007669"/>
    <property type="project" value="UniProtKB-EC"/>
</dbReference>
<keyword evidence="3" id="KW-0413">Isomerase</keyword>
<protein>
    <recommendedName>
        <fullName evidence="5">DNA 3'-5' helicase</fullName>
        <ecNumber evidence="5">5.6.2.4</ecNumber>
    </recommendedName>
</protein>
<evidence type="ECO:0000256" key="1">
    <source>
        <dbReference type="ARBA" id="ARBA00005446"/>
    </source>
</evidence>
<dbReference type="SUPFAM" id="SSF52540">
    <property type="entry name" value="P-loop containing nucleoside triphosphate hydrolases"/>
    <property type="match status" value="1"/>
</dbReference>
<dbReference type="PANTHER" id="PTHR13710:SF105">
    <property type="entry name" value="ATP-DEPENDENT DNA HELICASE Q1"/>
    <property type="match status" value="1"/>
</dbReference>
<dbReference type="HOGENOM" id="CLU_2401765_0_0_1"/>
<dbReference type="InterPro" id="IPR027417">
    <property type="entry name" value="P-loop_NTPase"/>
</dbReference>
<dbReference type="Pfam" id="PF00270">
    <property type="entry name" value="DEAD"/>
    <property type="match status" value="1"/>
</dbReference>
<accession>K1R121</accession>
<sequence>MAVLPTGFGKSLPYQLFPLIQRERGRNGIVLVCCPIISLMKDQVERANAIKGVTAAYKGQGLDRDILSGKIDIVFASPESLLGDWRIELQHLA</sequence>
<comment type="catalytic activity">
    <reaction evidence="4">
        <text>Couples ATP hydrolysis with the unwinding of duplex DNA by translocating in the 3'-5' direction.</text>
        <dbReference type="EC" id="5.6.2.4"/>
    </reaction>
</comment>
<evidence type="ECO:0000313" key="7">
    <source>
        <dbReference type="EMBL" id="EKC39553.1"/>
    </source>
</evidence>
<keyword evidence="2" id="KW-0238">DNA-binding</keyword>
<organism evidence="7">
    <name type="scientific">Magallana gigas</name>
    <name type="common">Pacific oyster</name>
    <name type="synonym">Crassostrea gigas</name>
    <dbReference type="NCBI Taxonomy" id="29159"/>
    <lineage>
        <taxon>Eukaryota</taxon>
        <taxon>Metazoa</taxon>
        <taxon>Spiralia</taxon>
        <taxon>Lophotrochozoa</taxon>
        <taxon>Mollusca</taxon>
        <taxon>Bivalvia</taxon>
        <taxon>Autobranchia</taxon>
        <taxon>Pteriomorphia</taxon>
        <taxon>Ostreida</taxon>
        <taxon>Ostreoidea</taxon>
        <taxon>Ostreidae</taxon>
        <taxon>Magallana</taxon>
    </lineage>
</organism>
<proteinExistence type="inferred from homology"/>
<evidence type="ECO:0000256" key="5">
    <source>
        <dbReference type="ARBA" id="ARBA00034808"/>
    </source>
</evidence>
<gene>
    <name evidence="7" type="ORF">CGI_10003488</name>
</gene>
<dbReference type="GO" id="GO:0009378">
    <property type="term" value="F:four-way junction helicase activity"/>
    <property type="evidence" value="ECO:0007669"/>
    <property type="project" value="TreeGrafter"/>
</dbReference>
<dbReference type="InterPro" id="IPR014001">
    <property type="entry name" value="Helicase_ATP-bd"/>
</dbReference>
<keyword evidence="7" id="KW-0067">ATP-binding</keyword>
<dbReference type="GO" id="GO:0005694">
    <property type="term" value="C:chromosome"/>
    <property type="evidence" value="ECO:0007669"/>
    <property type="project" value="TreeGrafter"/>
</dbReference>
<dbReference type="GO" id="GO:0003677">
    <property type="term" value="F:DNA binding"/>
    <property type="evidence" value="ECO:0007669"/>
    <property type="project" value="UniProtKB-KW"/>
</dbReference>
<evidence type="ECO:0000256" key="3">
    <source>
        <dbReference type="ARBA" id="ARBA00023235"/>
    </source>
</evidence>
<name>K1R121_MAGGI</name>